<dbReference type="RefSeq" id="WP_373428747.1">
    <property type="nucleotide sequence ID" value="NZ_JAUSWV010000002.1"/>
</dbReference>
<dbReference type="Gene3D" id="2.40.260.10">
    <property type="entry name" value="Sortase"/>
    <property type="match status" value="1"/>
</dbReference>
<keyword evidence="1" id="KW-0378">Hydrolase</keyword>
<keyword evidence="4" id="KW-1185">Reference proteome</keyword>
<feature type="compositionally biased region" description="Pro residues" evidence="2">
    <location>
        <begin position="1"/>
        <end position="14"/>
    </location>
</feature>
<dbReference type="InterPro" id="IPR005754">
    <property type="entry name" value="Sortase"/>
</dbReference>
<feature type="compositionally biased region" description="Low complexity" evidence="2">
    <location>
        <begin position="59"/>
        <end position="91"/>
    </location>
</feature>
<dbReference type="Pfam" id="PF04203">
    <property type="entry name" value="Sortase"/>
    <property type="match status" value="1"/>
</dbReference>
<proteinExistence type="predicted"/>
<accession>A0ABU0NK32</accession>
<dbReference type="InterPro" id="IPR023365">
    <property type="entry name" value="Sortase_dom-sf"/>
</dbReference>
<feature type="region of interest" description="Disordered" evidence="2">
    <location>
        <begin position="59"/>
        <end position="107"/>
    </location>
</feature>
<organism evidence="3 4">
    <name type="scientific">Streptomyces rishiriensis</name>
    <dbReference type="NCBI Taxonomy" id="68264"/>
    <lineage>
        <taxon>Bacteria</taxon>
        <taxon>Bacillati</taxon>
        <taxon>Actinomycetota</taxon>
        <taxon>Actinomycetes</taxon>
        <taxon>Kitasatosporales</taxon>
        <taxon>Streptomycetaceae</taxon>
        <taxon>Streptomyces</taxon>
    </lineage>
</organism>
<dbReference type="Proteomes" id="UP001230654">
    <property type="component" value="Unassembled WGS sequence"/>
</dbReference>
<gene>
    <name evidence="3" type="ORF">QF030_001664</name>
</gene>
<evidence type="ECO:0000313" key="3">
    <source>
        <dbReference type="EMBL" id="MDQ0579486.1"/>
    </source>
</evidence>
<dbReference type="SUPFAM" id="SSF63817">
    <property type="entry name" value="Sortase"/>
    <property type="match status" value="1"/>
</dbReference>
<dbReference type="NCBIfam" id="NF033748">
    <property type="entry name" value="class_F_sortase"/>
    <property type="match status" value="1"/>
</dbReference>
<protein>
    <submittedName>
        <fullName evidence="3">LPXTG-site transpeptidase (Sortase) family protein</fullName>
    </submittedName>
</protein>
<dbReference type="EMBL" id="JAUSWV010000002">
    <property type="protein sequence ID" value="MDQ0579486.1"/>
    <property type="molecule type" value="Genomic_DNA"/>
</dbReference>
<comment type="caution">
    <text evidence="3">The sequence shown here is derived from an EMBL/GenBank/DDBJ whole genome shotgun (WGS) entry which is preliminary data.</text>
</comment>
<reference evidence="3 4" key="1">
    <citation type="submission" date="2023-07" db="EMBL/GenBank/DDBJ databases">
        <title>Comparative genomics of wheat-associated soil bacteria to identify genetic determinants of phenazine resistance.</title>
        <authorList>
            <person name="Mouncey N."/>
        </authorList>
    </citation>
    <scope>NUCLEOTIDE SEQUENCE [LARGE SCALE GENOMIC DNA]</scope>
    <source>
        <strain evidence="3 4">B2I6</strain>
    </source>
</reference>
<evidence type="ECO:0000256" key="1">
    <source>
        <dbReference type="ARBA" id="ARBA00022801"/>
    </source>
</evidence>
<evidence type="ECO:0000313" key="4">
    <source>
        <dbReference type="Proteomes" id="UP001230654"/>
    </source>
</evidence>
<evidence type="ECO:0000256" key="2">
    <source>
        <dbReference type="SAM" id="MobiDB-lite"/>
    </source>
</evidence>
<feature type="region of interest" description="Disordered" evidence="2">
    <location>
        <begin position="1"/>
        <end position="30"/>
    </location>
</feature>
<sequence>MAVPPSSSPSPSDPADPSGTEPAPTEEGTSRAGVMMVCAALAVLLALNLFGGGNDTSNGIAGPPHAPPAAGSVPAPTGPVTPTTPAGAADAAEPDSGEPVGKHLPRSRPVRLRIPKIGVDAPFVDLAIGADGRLEPPPANDVNLVGWHAKGASPGETGTAIIAGHVDTKTSPAVFAGLSALAKGDGFQVLRADGGKASFRVDSVETFDKADFPNERVYSDTAEAQVRLITCAGAYDRRVKDYTDNLVVFAHLV</sequence>
<dbReference type="CDD" id="cd05829">
    <property type="entry name" value="Sortase_F"/>
    <property type="match status" value="1"/>
</dbReference>
<dbReference type="InterPro" id="IPR042001">
    <property type="entry name" value="Sortase_F"/>
</dbReference>
<name>A0ABU0NK32_STRRH</name>